<gene>
    <name evidence="8" type="ORF">ITX54_13700</name>
</gene>
<name>A0AA40X3P1_9GAMM</name>
<keyword evidence="4 7" id="KW-0812">Transmembrane</keyword>
<feature type="transmembrane region" description="Helical" evidence="7">
    <location>
        <begin position="80"/>
        <end position="102"/>
    </location>
</feature>
<protein>
    <submittedName>
        <fullName evidence="8">SpaR/YscT/HrcT type III secretion system export apparatus protein</fullName>
    </submittedName>
</protein>
<keyword evidence="5 7" id="KW-1133">Transmembrane helix</keyword>
<dbReference type="Pfam" id="PF01311">
    <property type="entry name" value="Bac_export_1"/>
    <property type="match status" value="1"/>
</dbReference>
<dbReference type="PANTHER" id="PTHR30065">
    <property type="entry name" value="FLAGELLAR BIOSYNTHETIC PROTEIN FLIR"/>
    <property type="match status" value="1"/>
</dbReference>
<keyword evidence="3 7" id="KW-1003">Cell membrane</keyword>
<dbReference type="GO" id="GO:0005886">
    <property type="term" value="C:plasma membrane"/>
    <property type="evidence" value="ECO:0007669"/>
    <property type="project" value="UniProtKB-SubCell"/>
</dbReference>
<dbReference type="EMBL" id="JADMKS010000005">
    <property type="protein sequence ID" value="MBF6637714.1"/>
    <property type="molecule type" value="Genomic_DNA"/>
</dbReference>
<dbReference type="InterPro" id="IPR002010">
    <property type="entry name" value="T3SS_IM_R"/>
</dbReference>
<dbReference type="PANTHER" id="PTHR30065:SF1">
    <property type="entry name" value="SURFACE PRESENTATION OF ANTIGENS PROTEIN SPAR"/>
    <property type="match status" value="1"/>
</dbReference>
<evidence type="ECO:0000256" key="1">
    <source>
        <dbReference type="ARBA" id="ARBA00004651"/>
    </source>
</evidence>
<dbReference type="Proteomes" id="UP000705283">
    <property type="component" value="Unassembled WGS sequence"/>
</dbReference>
<evidence type="ECO:0000256" key="5">
    <source>
        <dbReference type="ARBA" id="ARBA00022989"/>
    </source>
</evidence>
<comment type="similarity">
    <text evidence="2 7">Belongs to the FliR/MopE/SpaR family.</text>
</comment>
<dbReference type="InterPro" id="IPR006304">
    <property type="entry name" value="T3SS_SpaR/YscT"/>
</dbReference>
<evidence type="ECO:0000313" key="9">
    <source>
        <dbReference type="Proteomes" id="UP000705283"/>
    </source>
</evidence>
<dbReference type="PRINTS" id="PR00953">
    <property type="entry name" value="TYPE3IMRPROT"/>
</dbReference>
<evidence type="ECO:0000256" key="3">
    <source>
        <dbReference type="ARBA" id="ARBA00022475"/>
    </source>
</evidence>
<feature type="transmembrane region" description="Helical" evidence="7">
    <location>
        <begin position="128"/>
        <end position="150"/>
    </location>
</feature>
<feature type="transmembrane region" description="Helical" evidence="7">
    <location>
        <begin position="184"/>
        <end position="205"/>
    </location>
</feature>
<proteinExistence type="inferred from homology"/>
<evidence type="ECO:0000313" key="8">
    <source>
        <dbReference type="EMBL" id="MBF6637714.1"/>
    </source>
</evidence>
<evidence type="ECO:0000256" key="2">
    <source>
        <dbReference type="ARBA" id="ARBA00009772"/>
    </source>
</evidence>
<organism evidence="8 9">
    <name type="scientific">Rouxiella silvae</name>
    <dbReference type="NCBI Taxonomy" id="1646373"/>
    <lineage>
        <taxon>Bacteria</taxon>
        <taxon>Pseudomonadati</taxon>
        <taxon>Pseudomonadota</taxon>
        <taxon>Gammaproteobacteria</taxon>
        <taxon>Enterobacterales</taxon>
        <taxon>Yersiniaceae</taxon>
        <taxon>Rouxiella</taxon>
    </lineage>
</organism>
<dbReference type="GO" id="GO:0006605">
    <property type="term" value="P:protein targeting"/>
    <property type="evidence" value="ECO:0007669"/>
    <property type="project" value="UniProtKB-UniRule"/>
</dbReference>
<sequence length="254" mass="28215">MIIQFNQILYHWLGIMALSSARIIPVFMLLPFLNNNIVSHAIRLPVAMLVGMAMWPENSTVTFTLYSIDYFSLIVKESTIGLLLGCLLSIPFWVLHAVGCIIDNQRGATISSSIDPISGVDTSELANFFNLFCAVIFLESGGLVAALGVMRESYIIFNPLTFDVPKFEPILVFINEIMSQSIRLASPLIALFLMTEATLGLLSRFAPQMNVFSLALTVKSFLGFLILIIYLPSLLPESVKTLSFTLEKLILREI</sequence>
<feature type="transmembrane region" description="Helical" evidence="7">
    <location>
        <begin position="211"/>
        <end position="231"/>
    </location>
</feature>
<comment type="subcellular location">
    <subcellularLocation>
        <location evidence="1 7">Cell membrane</location>
        <topology evidence="1 7">Multi-pass membrane protein</topology>
    </subcellularLocation>
</comment>
<dbReference type="AlphaFoldDB" id="A0AA40X3P1"/>
<keyword evidence="6 7" id="KW-0472">Membrane</keyword>
<reference evidence="8" key="2">
    <citation type="submission" date="2022-09" db="EMBL/GenBank/DDBJ databases">
        <title>Rouxiella aceris sp. nov., isolated from tree sap and emended description of the genus Rhouxiella.</title>
        <authorList>
            <person name="Kim I.S."/>
        </authorList>
    </citation>
    <scope>NUCLEOTIDE SEQUENCE</scope>
    <source>
        <strain evidence="8">SAP-2</strain>
    </source>
</reference>
<dbReference type="RefSeq" id="WP_194978203.1">
    <property type="nucleotide sequence ID" value="NZ_JADMKS010000005.1"/>
</dbReference>
<evidence type="ECO:0000256" key="7">
    <source>
        <dbReference type="RuleBase" id="RU362072"/>
    </source>
</evidence>
<feature type="transmembrane region" description="Helical" evidence="7">
    <location>
        <begin position="12"/>
        <end position="33"/>
    </location>
</feature>
<reference evidence="8" key="1">
    <citation type="submission" date="2020-11" db="EMBL/GenBank/DDBJ databases">
        <authorList>
            <person name="Lee S.D."/>
        </authorList>
    </citation>
    <scope>NUCLEOTIDE SEQUENCE</scope>
    <source>
        <strain evidence="8">SAP-2</strain>
    </source>
</reference>
<accession>A0AA40X3P1</accession>
<evidence type="ECO:0000256" key="4">
    <source>
        <dbReference type="ARBA" id="ARBA00022692"/>
    </source>
</evidence>
<comment type="caution">
    <text evidence="8">The sequence shown here is derived from an EMBL/GenBank/DDBJ whole genome shotgun (WGS) entry which is preliminary data.</text>
</comment>
<dbReference type="NCBIfam" id="TIGR01401">
    <property type="entry name" value="fliR_like_III"/>
    <property type="match status" value="1"/>
</dbReference>
<evidence type="ECO:0000256" key="6">
    <source>
        <dbReference type="ARBA" id="ARBA00023136"/>
    </source>
</evidence>